<evidence type="ECO:0000313" key="3">
    <source>
        <dbReference type="Proteomes" id="UP000480684"/>
    </source>
</evidence>
<feature type="signal peptide" evidence="1">
    <location>
        <begin position="1"/>
        <end position="21"/>
    </location>
</feature>
<dbReference type="RefSeq" id="WP_163681971.1">
    <property type="nucleotide sequence ID" value="NZ_JAAIYP010000042.1"/>
</dbReference>
<gene>
    <name evidence="2" type="ORF">G4223_16405</name>
</gene>
<dbReference type="AlphaFoldDB" id="A0A7C9V0Z5"/>
<dbReference type="EMBL" id="JAAIYP010000042">
    <property type="protein sequence ID" value="NFV81693.1"/>
    <property type="molecule type" value="Genomic_DNA"/>
</dbReference>
<keyword evidence="1" id="KW-0732">Signal</keyword>
<dbReference type="PANTHER" id="PTHR42754:SF1">
    <property type="entry name" value="LIPOPROTEIN"/>
    <property type="match status" value="1"/>
</dbReference>
<name>A0A7C9V0Z5_9PROT</name>
<evidence type="ECO:0000256" key="1">
    <source>
        <dbReference type="SAM" id="SignalP"/>
    </source>
</evidence>
<organism evidence="2 3">
    <name type="scientific">Magnetospirillum aberrantis SpK</name>
    <dbReference type="NCBI Taxonomy" id="908842"/>
    <lineage>
        <taxon>Bacteria</taxon>
        <taxon>Pseudomonadati</taxon>
        <taxon>Pseudomonadota</taxon>
        <taxon>Alphaproteobacteria</taxon>
        <taxon>Rhodospirillales</taxon>
        <taxon>Rhodospirillaceae</taxon>
        <taxon>Magnetospirillum</taxon>
    </lineage>
</organism>
<dbReference type="PANTHER" id="PTHR42754">
    <property type="entry name" value="ENDOGLUCANASE"/>
    <property type="match status" value="1"/>
</dbReference>
<evidence type="ECO:0008006" key="4">
    <source>
        <dbReference type="Google" id="ProtNLM"/>
    </source>
</evidence>
<protein>
    <recommendedName>
        <fullName evidence="4">PQQ-binding-like beta-propeller repeat protein</fullName>
    </recommendedName>
</protein>
<evidence type="ECO:0000313" key="2">
    <source>
        <dbReference type="EMBL" id="NFV81693.1"/>
    </source>
</evidence>
<feature type="chain" id="PRO_5028812329" description="PQQ-binding-like beta-propeller repeat protein" evidence="1">
    <location>
        <begin position="22"/>
        <end position="368"/>
    </location>
</feature>
<proteinExistence type="predicted"/>
<dbReference type="SUPFAM" id="SSF101898">
    <property type="entry name" value="NHL repeat"/>
    <property type="match status" value="1"/>
</dbReference>
<keyword evidence="3" id="KW-1185">Reference proteome</keyword>
<accession>A0A7C9V0Z5</accession>
<reference evidence="2 3" key="1">
    <citation type="submission" date="2020-02" db="EMBL/GenBank/DDBJ databases">
        <authorList>
            <person name="Dziuba M."/>
            <person name="Kuznetsov B."/>
            <person name="Mardanov A."/>
            <person name="Ravin N."/>
            <person name="Grouzdev D."/>
        </authorList>
    </citation>
    <scope>NUCLEOTIDE SEQUENCE [LARGE SCALE GENOMIC DNA]</scope>
    <source>
        <strain evidence="2 3">SpK</strain>
    </source>
</reference>
<sequence>MRMFAVVITALMMLAATGASAQGPRALSEWMLSGNGSAVAVGHVGADAVAVAVKGPKGPRLVQLDSRLRPVDDFTLPGSDSWARALATPPGAVALVAGPAEPAGFERGIAVWRWQVGPDGRLMQDWLRRFRRTALDDGWGAVALDDGGLVVAGRTGREGAWILRLDAAGDPAWRRLAPPVAADGVFEARAVGVAADGDVLVAAYGAVSPLEPGGVWVLRFDGAGNDRSQLVIDEAEDEHPETLAAFADGGMVVAGWSLAVAEGVRAPMAERQAWLVRIGADGRIAWDRRWPGGVGAVTAVAALEDGGVLVAGQVAGGAVLTRLGSDGGTVWEWRRQGAVLNGLALLPDGRAVAAGERRGRPWGVRFEY</sequence>
<dbReference type="Proteomes" id="UP000480684">
    <property type="component" value="Unassembled WGS sequence"/>
</dbReference>
<comment type="caution">
    <text evidence="2">The sequence shown here is derived from an EMBL/GenBank/DDBJ whole genome shotgun (WGS) entry which is preliminary data.</text>
</comment>
<dbReference type="Gene3D" id="2.80.10.50">
    <property type="match status" value="1"/>
</dbReference>